<sequence length="306" mass="34111">MGEEREMMSENHMIRIGEAIKANSRTMAHQLFSEYDEKYHFNHNFGRSEEDVAASRVELFTLLGKALTDEDDNLMDEVYKWGKNAGKAAVSHGISADMALLALSPARRVIYRTLKEELIKSDLGFDAFFDVSDRVNAVLDQAIYAFTQAYVEYHDETFSQAQEELLELSVPVVPLTSTVAILPVIGTIDTHRSKKMLNQALERGSELSLNYLIIDLSGVHIIDTAVAHNLFQLNDALKVTGITAIISGLRPELAQTIVNLGISFNHMTVTSRLEQALEKTGLVIKTEEEAATETKFDTATLKKLTM</sequence>
<proteinExistence type="predicted"/>
<dbReference type="Proteomes" id="UP000248066">
    <property type="component" value="Unassembled WGS sequence"/>
</dbReference>
<dbReference type="AlphaFoldDB" id="A0A2W0HDE1"/>
<protein>
    <submittedName>
        <fullName evidence="3">Anti-anti-sigma factor</fullName>
    </submittedName>
</protein>
<dbReference type="SUPFAM" id="SSF52091">
    <property type="entry name" value="SpoIIaa-like"/>
    <property type="match status" value="1"/>
</dbReference>
<dbReference type="InterPro" id="IPR025751">
    <property type="entry name" value="RsbRD_N_dom"/>
</dbReference>
<dbReference type="PROSITE" id="PS50801">
    <property type="entry name" value="STAS"/>
    <property type="match status" value="1"/>
</dbReference>
<dbReference type="Pfam" id="PF14361">
    <property type="entry name" value="RsbRD_N"/>
    <property type="match status" value="1"/>
</dbReference>
<dbReference type="InterPro" id="IPR051932">
    <property type="entry name" value="Bact_StressResp_Reg"/>
</dbReference>
<dbReference type="PANTHER" id="PTHR33745">
    <property type="entry name" value="RSBT ANTAGONIST PROTEIN RSBS-RELATED"/>
    <property type="match status" value="1"/>
</dbReference>
<keyword evidence="4" id="KW-1185">Reference proteome</keyword>
<evidence type="ECO:0000313" key="4">
    <source>
        <dbReference type="Proteomes" id="UP000248066"/>
    </source>
</evidence>
<gene>
    <name evidence="3" type="ORF">CR205_10200</name>
</gene>
<dbReference type="Gene3D" id="3.30.750.24">
    <property type="entry name" value="STAS domain"/>
    <property type="match status" value="1"/>
</dbReference>
<dbReference type="Pfam" id="PF01740">
    <property type="entry name" value="STAS"/>
    <property type="match status" value="1"/>
</dbReference>
<comment type="caution">
    <text evidence="3">The sequence shown here is derived from an EMBL/GenBank/DDBJ whole genome shotgun (WGS) entry which is preliminary data.</text>
</comment>
<evidence type="ECO:0000259" key="2">
    <source>
        <dbReference type="PROSITE" id="PS50801"/>
    </source>
</evidence>
<feature type="domain" description="STAS" evidence="2">
    <location>
        <begin position="169"/>
        <end position="280"/>
    </location>
</feature>
<name>A0A2W0HDE1_9BACI</name>
<organism evidence="3 4">
    <name type="scientific">Alteribacter lacisalsi</name>
    <dbReference type="NCBI Taxonomy" id="2045244"/>
    <lineage>
        <taxon>Bacteria</taxon>
        <taxon>Bacillati</taxon>
        <taxon>Bacillota</taxon>
        <taxon>Bacilli</taxon>
        <taxon>Bacillales</taxon>
        <taxon>Bacillaceae</taxon>
        <taxon>Alteribacter</taxon>
    </lineage>
</organism>
<dbReference type="InterPro" id="IPR036513">
    <property type="entry name" value="STAS_dom_sf"/>
</dbReference>
<dbReference type="EMBL" id="PDOF01000001">
    <property type="protein sequence ID" value="PYZ98916.1"/>
    <property type="molecule type" value="Genomic_DNA"/>
</dbReference>
<evidence type="ECO:0000256" key="1">
    <source>
        <dbReference type="ARBA" id="ARBA00022553"/>
    </source>
</evidence>
<dbReference type="CDD" id="cd07041">
    <property type="entry name" value="STAS_RsbR_RsbS_like"/>
    <property type="match status" value="1"/>
</dbReference>
<reference evidence="3 4" key="1">
    <citation type="submission" date="2017-10" db="EMBL/GenBank/DDBJ databases">
        <title>Bacillus sp. nov., a halophilic bacterium isolated from a Yangshapao Lake.</title>
        <authorList>
            <person name="Wang H."/>
        </authorList>
    </citation>
    <scope>NUCLEOTIDE SEQUENCE [LARGE SCALE GENOMIC DNA]</scope>
    <source>
        <strain evidence="3 4">YSP-3</strain>
    </source>
</reference>
<dbReference type="PANTHER" id="PTHR33745:SF3">
    <property type="entry name" value="RSBT CO-ANTAGONIST PROTEIN RSBRC"/>
    <property type="match status" value="1"/>
</dbReference>
<evidence type="ECO:0000313" key="3">
    <source>
        <dbReference type="EMBL" id="PYZ98916.1"/>
    </source>
</evidence>
<dbReference type="InterPro" id="IPR002645">
    <property type="entry name" value="STAS_dom"/>
</dbReference>
<keyword evidence="1" id="KW-0597">Phosphoprotein</keyword>
<accession>A0A2W0HDE1</accession>